<feature type="coiled-coil region" evidence="1">
    <location>
        <begin position="12"/>
        <end position="66"/>
    </location>
</feature>
<keyword evidence="3" id="KW-1185">Reference proteome</keyword>
<proteinExistence type="predicted"/>
<evidence type="ECO:0000256" key="1">
    <source>
        <dbReference type="SAM" id="Coils"/>
    </source>
</evidence>
<evidence type="ECO:0000313" key="2">
    <source>
        <dbReference type="EMBL" id="MFB2881503.1"/>
    </source>
</evidence>
<protein>
    <submittedName>
        <fullName evidence="2">Uncharacterized protein</fullName>
    </submittedName>
</protein>
<comment type="caution">
    <text evidence="2">The sequence shown here is derived from an EMBL/GenBank/DDBJ whole genome shotgun (WGS) entry which is preliminary data.</text>
</comment>
<gene>
    <name evidence="2" type="ORF">ACE1CC_32010</name>
</gene>
<evidence type="ECO:0000313" key="3">
    <source>
        <dbReference type="Proteomes" id="UP001576774"/>
    </source>
</evidence>
<dbReference type="Proteomes" id="UP001576774">
    <property type="component" value="Unassembled WGS sequence"/>
</dbReference>
<keyword evidence="1" id="KW-0175">Coiled coil</keyword>
<reference evidence="2 3" key="1">
    <citation type="submission" date="2024-09" db="EMBL/GenBank/DDBJ databases">
        <title>Floridaenema gen nov. (Aerosakkonemataceae, Aerosakkonematales ord. nov., Cyanobacteria) from benthic tropical and subtropical fresh waters, with the description of four new species.</title>
        <authorList>
            <person name="Moretto J.A."/>
            <person name="Berthold D.E."/>
            <person name="Lefler F.W."/>
            <person name="Huang I.-S."/>
            <person name="Laughinghouse H. IV."/>
        </authorList>
    </citation>
    <scope>NUCLEOTIDE SEQUENCE [LARGE SCALE GENOMIC DNA]</scope>
    <source>
        <strain evidence="2 3">BLCC-F46</strain>
    </source>
</reference>
<organism evidence="2 3">
    <name type="scientific">Floridaenema aerugineum BLCC-F46</name>
    <dbReference type="NCBI Taxonomy" id="3153654"/>
    <lineage>
        <taxon>Bacteria</taxon>
        <taxon>Bacillati</taxon>
        <taxon>Cyanobacteriota</taxon>
        <taxon>Cyanophyceae</taxon>
        <taxon>Oscillatoriophycideae</taxon>
        <taxon>Aerosakkonematales</taxon>
        <taxon>Aerosakkonemataceae</taxon>
        <taxon>Floridanema</taxon>
        <taxon>Floridanema aerugineum</taxon>
    </lineage>
</organism>
<accession>A0ABV4XHA7</accession>
<dbReference type="EMBL" id="JBHFNQ010000227">
    <property type="protein sequence ID" value="MFB2881503.1"/>
    <property type="molecule type" value="Genomic_DNA"/>
</dbReference>
<dbReference type="RefSeq" id="WP_413274480.1">
    <property type="nucleotide sequence ID" value="NZ_JBHFNQ010000227.1"/>
</dbReference>
<sequence length="80" mass="9191">MSGFSEEKWQRIKSLAARLQAIKNLLDAFSREVNNQPFAEDLQPIRKQLEADFEKTLDELLKLIENHNTPNGNGSEVNNH</sequence>
<name>A0ABV4XHA7_9CYAN</name>